<accession>A0A812Y305</accession>
<evidence type="ECO:0000313" key="4">
    <source>
        <dbReference type="Proteomes" id="UP000649617"/>
    </source>
</evidence>
<sequence length="124" mass="13554">MGAALYFHQRPSYYESIEYLALDTIPPRLTCLRDAAILHPELGGHAVHVVETYFNKLDDNKNGVLDGAEIPEFLKEALAVPAGSEADCASSVDEALHILDKDGNGSLSKQEVLQAFVREGWDAI</sequence>
<dbReference type="EMBL" id="CAJNIZ010047133">
    <property type="protein sequence ID" value="CAE7762954.1"/>
    <property type="molecule type" value="Genomic_DNA"/>
</dbReference>
<dbReference type="SMART" id="SM00054">
    <property type="entry name" value="EFh"/>
    <property type="match status" value="2"/>
</dbReference>
<evidence type="ECO:0000313" key="3">
    <source>
        <dbReference type="EMBL" id="CAE7762954.1"/>
    </source>
</evidence>
<dbReference type="Pfam" id="PF13499">
    <property type="entry name" value="EF-hand_7"/>
    <property type="match status" value="1"/>
</dbReference>
<proteinExistence type="predicted"/>
<dbReference type="InterPro" id="IPR018247">
    <property type="entry name" value="EF_Hand_1_Ca_BS"/>
</dbReference>
<dbReference type="PROSITE" id="PS00018">
    <property type="entry name" value="EF_HAND_1"/>
    <property type="match status" value="2"/>
</dbReference>
<organism evidence="3 4">
    <name type="scientific">Symbiodinium pilosum</name>
    <name type="common">Dinoflagellate</name>
    <dbReference type="NCBI Taxonomy" id="2952"/>
    <lineage>
        <taxon>Eukaryota</taxon>
        <taxon>Sar</taxon>
        <taxon>Alveolata</taxon>
        <taxon>Dinophyceae</taxon>
        <taxon>Suessiales</taxon>
        <taxon>Symbiodiniaceae</taxon>
        <taxon>Symbiodinium</taxon>
    </lineage>
</organism>
<keyword evidence="4" id="KW-1185">Reference proteome</keyword>
<dbReference type="Gene3D" id="1.10.238.10">
    <property type="entry name" value="EF-hand"/>
    <property type="match status" value="1"/>
</dbReference>
<gene>
    <name evidence="3" type="ORF">SPIL2461_LOCUS22298</name>
</gene>
<dbReference type="InterPro" id="IPR002048">
    <property type="entry name" value="EF_hand_dom"/>
</dbReference>
<dbReference type="Proteomes" id="UP000649617">
    <property type="component" value="Unassembled WGS sequence"/>
</dbReference>
<comment type="caution">
    <text evidence="3">The sequence shown here is derived from an EMBL/GenBank/DDBJ whole genome shotgun (WGS) entry which is preliminary data.</text>
</comment>
<evidence type="ECO:0000259" key="2">
    <source>
        <dbReference type="PROSITE" id="PS50222"/>
    </source>
</evidence>
<keyword evidence="1" id="KW-0106">Calcium</keyword>
<dbReference type="AlphaFoldDB" id="A0A812Y305"/>
<dbReference type="PROSITE" id="PS50222">
    <property type="entry name" value="EF_HAND_2"/>
    <property type="match status" value="2"/>
</dbReference>
<dbReference type="SUPFAM" id="SSF47473">
    <property type="entry name" value="EF-hand"/>
    <property type="match status" value="1"/>
</dbReference>
<dbReference type="GO" id="GO:0005509">
    <property type="term" value="F:calcium ion binding"/>
    <property type="evidence" value="ECO:0007669"/>
    <property type="project" value="InterPro"/>
</dbReference>
<dbReference type="OrthoDB" id="293868at2759"/>
<reference evidence="3" key="1">
    <citation type="submission" date="2021-02" db="EMBL/GenBank/DDBJ databases">
        <authorList>
            <person name="Dougan E. K."/>
            <person name="Rhodes N."/>
            <person name="Thang M."/>
            <person name="Chan C."/>
        </authorList>
    </citation>
    <scope>NUCLEOTIDE SEQUENCE</scope>
</reference>
<protein>
    <recommendedName>
        <fullName evidence="2">EF-hand domain-containing protein</fullName>
    </recommendedName>
</protein>
<name>A0A812Y305_SYMPI</name>
<evidence type="ECO:0000256" key="1">
    <source>
        <dbReference type="ARBA" id="ARBA00022837"/>
    </source>
</evidence>
<feature type="domain" description="EF-hand" evidence="2">
    <location>
        <begin position="87"/>
        <end position="122"/>
    </location>
</feature>
<dbReference type="InterPro" id="IPR011992">
    <property type="entry name" value="EF-hand-dom_pair"/>
</dbReference>
<feature type="domain" description="EF-hand" evidence="2">
    <location>
        <begin position="45"/>
        <end position="80"/>
    </location>
</feature>